<name>A0A0A8ZYP2_ARUDO</name>
<sequence length="11" mass="1285">MSSNDMEDRNS</sequence>
<evidence type="ECO:0000313" key="1">
    <source>
        <dbReference type="EMBL" id="JAD41875.1"/>
    </source>
</evidence>
<proteinExistence type="predicted"/>
<protein>
    <submittedName>
        <fullName evidence="1">Uncharacterized protein</fullName>
    </submittedName>
</protein>
<organism evidence="1">
    <name type="scientific">Arundo donax</name>
    <name type="common">Giant reed</name>
    <name type="synonym">Donax arundinaceus</name>
    <dbReference type="NCBI Taxonomy" id="35708"/>
    <lineage>
        <taxon>Eukaryota</taxon>
        <taxon>Viridiplantae</taxon>
        <taxon>Streptophyta</taxon>
        <taxon>Embryophyta</taxon>
        <taxon>Tracheophyta</taxon>
        <taxon>Spermatophyta</taxon>
        <taxon>Magnoliopsida</taxon>
        <taxon>Liliopsida</taxon>
        <taxon>Poales</taxon>
        <taxon>Poaceae</taxon>
        <taxon>PACMAD clade</taxon>
        <taxon>Arundinoideae</taxon>
        <taxon>Arundineae</taxon>
        <taxon>Arundo</taxon>
    </lineage>
</organism>
<reference evidence="1" key="2">
    <citation type="journal article" date="2015" name="Data Brief">
        <title>Shoot transcriptome of the giant reed, Arundo donax.</title>
        <authorList>
            <person name="Barrero R.A."/>
            <person name="Guerrero F.D."/>
            <person name="Moolhuijzen P."/>
            <person name="Goolsby J.A."/>
            <person name="Tidwell J."/>
            <person name="Bellgard S.E."/>
            <person name="Bellgard M.I."/>
        </authorList>
    </citation>
    <scope>NUCLEOTIDE SEQUENCE</scope>
    <source>
        <tissue evidence="1">Shoot tissue taken approximately 20 cm above the soil surface</tissue>
    </source>
</reference>
<dbReference type="EMBL" id="GBRH01256020">
    <property type="protein sequence ID" value="JAD41875.1"/>
    <property type="molecule type" value="Transcribed_RNA"/>
</dbReference>
<reference evidence="1" key="1">
    <citation type="submission" date="2014-09" db="EMBL/GenBank/DDBJ databases">
        <authorList>
            <person name="Magalhaes I.L.F."/>
            <person name="Oliveira U."/>
            <person name="Santos F.R."/>
            <person name="Vidigal T.H.D.A."/>
            <person name="Brescovit A.D."/>
            <person name="Santos A.J."/>
        </authorList>
    </citation>
    <scope>NUCLEOTIDE SEQUENCE</scope>
    <source>
        <tissue evidence="1">Shoot tissue taken approximately 20 cm above the soil surface</tissue>
    </source>
</reference>
<accession>A0A0A8ZYP2</accession>